<evidence type="ECO:0000256" key="3">
    <source>
        <dbReference type="ARBA" id="ARBA00022729"/>
    </source>
</evidence>
<dbReference type="PANTHER" id="PTHR30290">
    <property type="entry name" value="PERIPLASMIC BINDING COMPONENT OF ABC TRANSPORTER"/>
    <property type="match status" value="1"/>
</dbReference>
<dbReference type="PROSITE" id="PS51257">
    <property type="entry name" value="PROKAR_LIPOPROTEIN"/>
    <property type="match status" value="1"/>
</dbReference>
<name>A0ABY4FIM5_9MICO</name>
<dbReference type="Gene3D" id="3.10.105.10">
    <property type="entry name" value="Dipeptide-binding Protein, Domain 3"/>
    <property type="match status" value="1"/>
</dbReference>
<dbReference type="InterPro" id="IPR030678">
    <property type="entry name" value="Peptide/Ni-bd"/>
</dbReference>
<evidence type="ECO:0000256" key="2">
    <source>
        <dbReference type="ARBA" id="ARBA00022448"/>
    </source>
</evidence>
<keyword evidence="7" id="KW-1185">Reference proteome</keyword>
<dbReference type="InterPro" id="IPR000914">
    <property type="entry name" value="SBP_5_dom"/>
</dbReference>
<feature type="signal peptide" evidence="4">
    <location>
        <begin position="1"/>
        <end position="33"/>
    </location>
</feature>
<feature type="domain" description="Solute-binding protein family 5" evidence="5">
    <location>
        <begin position="92"/>
        <end position="458"/>
    </location>
</feature>
<sequence>MQATPQRTPLRRIGAAALLTAALALVGCAGGSAAPPAEDVELVDTGAEIEEVTVAFPGSLANLYIGQESGILNYNLAATVQEGLVAQDAEGKVVPALAESWETPDETTYVFALREDAAFQNGDPVTPQDVVFSLERAADAEASPGISYYLANLASAEVTGEHEVTVTSTTPDATFLTSLSNTGALVVTQQAFWEEHDGAVGTSSSLLMGTGPYRVTEFQPDSHVTLERVDTWWGELPPAKSIRVNFIPDASTRLAAAQKGDVDIAFNVPINQAEDWGAIAGMRVESMNDLSYVGLLFDQRVPPFDDVDVRTAIAQSIDRAAIAEKLLRGYGEAATAIMTPESLAAAYDGDEARRVLAEEVPQHDFDLESARALLAGTEAEGLSTEITYPNTGPQIGIAAQAIAENLNEIGMDVSVREVPIEEWLATIGDGEHGIGFMWYFSTTGDPAEVSSYLVGPDNPNGFESEEAAALITEANALSDPAERAAKLLELERLNAEQVVNAPIWWGKSVTAFSNTVGVHDYSPFTFTGAWGAQLFAAEAE</sequence>
<evidence type="ECO:0000256" key="4">
    <source>
        <dbReference type="SAM" id="SignalP"/>
    </source>
</evidence>
<dbReference type="Pfam" id="PF00496">
    <property type="entry name" value="SBP_bac_5"/>
    <property type="match status" value="1"/>
</dbReference>
<dbReference type="RefSeq" id="WP_244726481.1">
    <property type="nucleotide sequence ID" value="NZ_CP095045.1"/>
</dbReference>
<dbReference type="Proteomes" id="UP000831786">
    <property type="component" value="Chromosome"/>
</dbReference>
<feature type="chain" id="PRO_5045425241" evidence="4">
    <location>
        <begin position="34"/>
        <end position="540"/>
    </location>
</feature>
<dbReference type="SUPFAM" id="SSF53850">
    <property type="entry name" value="Periplasmic binding protein-like II"/>
    <property type="match status" value="1"/>
</dbReference>
<reference evidence="6 7" key="1">
    <citation type="submission" date="2022-04" db="EMBL/GenBank/DDBJ databases">
        <title>Leucobacter sp. isolated from rhizosphere of garlic.</title>
        <authorList>
            <person name="Won M."/>
            <person name="Lee C.-M."/>
            <person name="Woen H.-Y."/>
            <person name="Kwon S.-W."/>
        </authorList>
    </citation>
    <scope>NUCLEOTIDE SEQUENCE [LARGE SCALE GENOMIC DNA]</scope>
    <source>
        <strain evidence="6 7">H21R-40</strain>
    </source>
</reference>
<comment type="similarity">
    <text evidence="1">Belongs to the bacterial solute-binding protein 5 family.</text>
</comment>
<evidence type="ECO:0000259" key="5">
    <source>
        <dbReference type="Pfam" id="PF00496"/>
    </source>
</evidence>
<organism evidence="6 7">
    <name type="scientific">Leucobacter allii</name>
    <dbReference type="NCBI Taxonomy" id="2932247"/>
    <lineage>
        <taxon>Bacteria</taxon>
        <taxon>Bacillati</taxon>
        <taxon>Actinomycetota</taxon>
        <taxon>Actinomycetes</taxon>
        <taxon>Micrococcales</taxon>
        <taxon>Microbacteriaceae</taxon>
        <taxon>Leucobacter</taxon>
    </lineage>
</organism>
<dbReference type="CDD" id="cd00995">
    <property type="entry name" value="PBP2_NikA_DppA_OppA_like"/>
    <property type="match status" value="1"/>
</dbReference>
<gene>
    <name evidence="6" type="ORF">MUN78_11205</name>
</gene>
<dbReference type="EMBL" id="CP095045">
    <property type="protein sequence ID" value="UOQ56255.1"/>
    <property type="molecule type" value="Genomic_DNA"/>
</dbReference>
<dbReference type="Gene3D" id="3.40.190.10">
    <property type="entry name" value="Periplasmic binding protein-like II"/>
    <property type="match status" value="1"/>
</dbReference>
<evidence type="ECO:0000313" key="7">
    <source>
        <dbReference type="Proteomes" id="UP000831786"/>
    </source>
</evidence>
<evidence type="ECO:0000313" key="6">
    <source>
        <dbReference type="EMBL" id="UOQ56255.1"/>
    </source>
</evidence>
<proteinExistence type="inferred from homology"/>
<dbReference type="PANTHER" id="PTHR30290:SF9">
    <property type="entry name" value="OLIGOPEPTIDE-BINDING PROTEIN APPA"/>
    <property type="match status" value="1"/>
</dbReference>
<dbReference type="PIRSF" id="PIRSF002741">
    <property type="entry name" value="MppA"/>
    <property type="match status" value="1"/>
</dbReference>
<dbReference type="InterPro" id="IPR039424">
    <property type="entry name" value="SBP_5"/>
</dbReference>
<protein>
    <submittedName>
        <fullName evidence="6">ABC transporter substrate-binding protein</fullName>
    </submittedName>
</protein>
<keyword evidence="3 4" id="KW-0732">Signal</keyword>
<accession>A0ABY4FIM5</accession>
<keyword evidence="2" id="KW-0813">Transport</keyword>
<evidence type="ECO:0000256" key="1">
    <source>
        <dbReference type="ARBA" id="ARBA00005695"/>
    </source>
</evidence>